<proteinExistence type="predicted"/>
<protein>
    <submittedName>
        <fullName evidence="2">Uncharacterized protein</fullName>
    </submittedName>
</protein>
<dbReference type="InterPro" id="IPR053819">
    <property type="entry name" value="TEADIR3_omega_loop"/>
</dbReference>
<reference evidence="2" key="1">
    <citation type="submission" date="2018-11" db="EMBL/GenBank/DDBJ databases">
        <authorList>
            <person name="Alioto T."/>
            <person name="Alioto T."/>
        </authorList>
    </citation>
    <scope>NUCLEOTIDE SEQUENCE</scope>
</reference>
<evidence type="ECO:0000256" key="1">
    <source>
        <dbReference type="SAM" id="MobiDB-lite"/>
    </source>
</evidence>
<feature type="compositionally biased region" description="Low complexity" evidence="1">
    <location>
        <begin position="97"/>
        <end position="109"/>
    </location>
</feature>
<comment type="caution">
    <text evidence="2">The sequence shown here is derived from an EMBL/GenBank/DDBJ whole genome shotgun (WGS) entry which is preliminary data.</text>
</comment>
<dbReference type="Pfam" id="PF15238">
    <property type="entry name" value="TEADIR3"/>
    <property type="match status" value="1"/>
</dbReference>
<sequence>MSNVNILSLDLHPANVHKTHGGKKGSTSLIKYEDELIPIVTPRLNQSQGSKRVAAGPIVTTSDEESDSLPPSPRSNDTSVNQNREACEHDHDYENVASPSGSSTASGPTYERPPGFKFHAHEIKKTKKKKTSVYFGDFKTGLKKRAPTPPKVKPRRDSVPMRLRALPQSFWKQPNCPSNVSPGNLFPSLPPLGTKETGEDFQDVRPITPPEDKMKKPSRPAQERKLIITGDTDLWMKKLFDRVKPEGHKDQGSIRRGNRQKKVTIPTKVHITNSKAIVSGEDPYLVDTIADKYLPHLSLDNKNGYGGTASLQLVTLREGDKSVTLPSLSVEQNYSQMLTELVMNI</sequence>
<name>A0A8B6D3J6_MYTGA</name>
<feature type="region of interest" description="Disordered" evidence="1">
    <location>
        <begin position="196"/>
        <end position="221"/>
    </location>
</feature>
<dbReference type="Proteomes" id="UP000596742">
    <property type="component" value="Unassembled WGS sequence"/>
</dbReference>
<dbReference type="OrthoDB" id="10058719at2759"/>
<feature type="compositionally biased region" description="Basic and acidic residues" evidence="1">
    <location>
        <begin position="210"/>
        <end position="221"/>
    </location>
</feature>
<gene>
    <name evidence="2" type="ORF">MGAL_10B018679</name>
</gene>
<accession>A0A8B6D3J6</accession>
<dbReference type="AlphaFoldDB" id="A0A8B6D3J6"/>
<evidence type="ECO:0000313" key="3">
    <source>
        <dbReference type="Proteomes" id="UP000596742"/>
    </source>
</evidence>
<organism evidence="2 3">
    <name type="scientific">Mytilus galloprovincialis</name>
    <name type="common">Mediterranean mussel</name>
    <dbReference type="NCBI Taxonomy" id="29158"/>
    <lineage>
        <taxon>Eukaryota</taxon>
        <taxon>Metazoa</taxon>
        <taxon>Spiralia</taxon>
        <taxon>Lophotrochozoa</taxon>
        <taxon>Mollusca</taxon>
        <taxon>Bivalvia</taxon>
        <taxon>Autobranchia</taxon>
        <taxon>Pteriomorphia</taxon>
        <taxon>Mytilida</taxon>
        <taxon>Mytiloidea</taxon>
        <taxon>Mytilidae</taxon>
        <taxon>Mytilinae</taxon>
        <taxon>Mytilus</taxon>
    </lineage>
</organism>
<keyword evidence="3" id="KW-1185">Reference proteome</keyword>
<feature type="compositionally biased region" description="Basic and acidic residues" evidence="1">
    <location>
        <begin position="85"/>
        <end position="94"/>
    </location>
</feature>
<evidence type="ECO:0000313" key="2">
    <source>
        <dbReference type="EMBL" id="VDI14548.1"/>
    </source>
</evidence>
<dbReference type="EMBL" id="UYJE01002877">
    <property type="protein sequence ID" value="VDI14548.1"/>
    <property type="molecule type" value="Genomic_DNA"/>
</dbReference>
<feature type="region of interest" description="Disordered" evidence="1">
    <location>
        <begin position="43"/>
        <end position="116"/>
    </location>
</feature>